<dbReference type="PATRIC" id="fig|1618350.3.peg.237"/>
<keyword evidence="2" id="KW-0032">Aminotransferase</keyword>
<dbReference type="Gene3D" id="3.40.640.10">
    <property type="entry name" value="Type I PLP-dependent aspartate aminotransferase-like (Major domain)"/>
    <property type="match status" value="1"/>
</dbReference>
<dbReference type="GO" id="GO:0030170">
    <property type="term" value="F:pyridoxal phosphate binding"/>
    <property type="evidence" value="ECO:0007669"/>
    <property type="project" value="TreeGrafter"/>
</dbReference>
<dbReference type="AlphaFoldDB" id="A0A0G0E4Q0"/>
<proteinExistence type="inferred from homology"/>
<name>A0A0G0E4Q0_UNCC3</name>
<keyword evidence="2" id="KW-0808">Transferase</keyword>
<dbReference type="SUPFAM" id="SSF53383">
    <property type="entry name" value="PLP-dependent transferases"/>
    <property type="match status" value="1"/>
</dbReference>
<keyword evidence="1" id="KW-0663">Pyridoxal phosphate</keyword>
<organism evidence="2 3">
    <name type="scientific">candidate division CPR3 bacterium GW2011_GWF2_35_18</name>
    <dbReference type="NCBI Taxonomy" id="1618350"/>
    <lineage>
        <taxon>Bacteria</taxon>
        <taxon>Bacteria division CPR3</taxon>
    </lineage>
</organism>
<dbReference type="EMBL" id="LBQB01000001">
    <property type="protein sequence ID" value="KKP70320.1"/>
    <property type="molecule type" value="Genomic_DNA"/>
</dbReference>
<reference evidence="2 3" key="1">
    <citation type="journal article" date="2015" name="Nature">
        <title>rRNA introns, odd ribosomes, and small enigmatic genomes across a large radiation of phyla.</title>
        <authorList>
            <person name="Brown C.T."/>
            <person name="Hug L.A."/>
            <person name="Thomas B.C."/>
            <person name="Sharon I."/>
            <person name="Castelle C.J."/>
            <person name="Singh A."/>
            <person name="Wilkins M.J."/>
            <person name="Williams K.H."/>
            <person name="Banfield J.F."/>
        </authorList>
    </citation>
    <scope>NUCLEOTIDE SEQUENCE [LARGE SCALE GENOMIC DNA]</scope>
</reference>
<gene>
    <name evidence="2" type="ORF">UR67_C0001G0229</name>
</gene>
<dbReference type="Proteomes" id="UP000034581">
    <property type="component" value="Unassembled WGS sequence"/>
</dbReference>
<dbReference type="Gene3D" id="3.90.1150.10">
    <property type="entry name" value="Aspartate Aminotransferase, domain 1"/>
    <property type="match status" value="1"/>
</dbReference>
<protein>
    <submittedName>
        <fullName evidence="2">DegT/DnrJ/EryC1/StrS aminotransferase</fullName>
    </submittedName>
</protein>
<accession>A0A0G0E4Q0</accession>
<dbReference type="Pfam" id="PF01041">
    <property type="entry name" value="DegT_DnrJ_EryC1"/>
    <property type="match status" value="1"/>
</dbReference>
<dbReference type="InterPro" id="IPR000653">
    <property type="entry name" value="DegT/StrS_aminotransferase"/>
</dbReference>
<dbReference type="InterPro" id="IPR015424">
    <property type="entry name" value="PyrdxlP-dep_Trfase"/>
</dbReference>
<comment type="caution">
    <text evidence="2">The sequence shown here is derived from an EMBL/GenBank/DDBJ whole genome shotgun (WGS) entry which is preliminary data.</text>
</comment>
<dbReference type="InterPro" id="IPR015422">
    <property type="entry name" value="PyrdxlP-dep_Trfase_small"/>
</dbReference>
<dbReference type="InterPro" id="IPR015421">
    <property type="entry name" value="PyrdxlP-dep_Trfase_major"/>
</dbReference>
<dbReference type="GO" id="GO:0000271">
    <property type="term" value="P:polysaccharide biosynthetic process"/>
    <property type="evidence" value="ECO:0007669"/>
    <property type="project" value="TreeGrafter"/>
</dbReference>
<dbReference type="PANTHER" id="PTHR30244">
    <property type="entry name" value="TRANSAMINASE"/>
    <property type="match status" value="1"/>
</dbReference>
<evidence type="ECO:0000313" key="2">
    <source>
        <dbReference type="EMBL" id="KKP70320.1"/>
    </source>
</evidence>
<dbReference type="STRING" id="1618350.UR67_C0001G0229"/>
<evidence type="ECO:0000256" key="1">
    <source>
        <dbReference type="RuleBase" id="RU004508"/>
    </source>
</evidence>
<dbReference type="PANTHER" id="PTHR30244:SF34">
    <property type="entry name" value="DTDP-4-AMINO-4,6-DIDEOXYGALACTOSE TRANSAMINASE"/>
    <property type="match status" value="1"/>
</dbReference>
<sequence>MNPIMLVKSTFYHEDETKKVLCDFITQSKQLSMGTKCREFEETFAKWQGKKYCVLFNSGSSANLALIQAALNSNLLKPKDTVAFSGITWATNVMPLIQLGLKPYPIDVEIQTLNCSSSILKKAYEKKPFQALFLTNLLGLADDITNIKKFCKKNGILLFEDNCESLGSVSNGIKLGSYGFASTFSFFVGHHMSTIEGGAICTDNEEFTKQLKMGRAHGWDRQLKKAEQKSLRKKYRVSDFFAKYTFYDLAYNLRPTEITGFLGLNQMQYLDEIIRKREENFFALQEIYDNDQEFYPLKVKLDTISSFAIPVICKNKKVLEKYVTLCDKNKIEVRPIVGGMMSTQPFYKKYIKEKFDLPNSEIINNYGFYFGNNPELTTEEIKYILSIFKNNK</sequence>
<dbReference type="GO" id="GO:0008483">
    <property type="term" value="F:transaminase activity"/>
    <property type="evidence" value="ECO:0007669"/>
    <property type="project" value="UniProtKB-KW"/>
</dbReference>
<evidence type="ECO:0000313" key="3">
    <source>
        <dbReference type="Proteomes" id="UP000034581"/>
    </source>
</evidence>
<dbReference type="PIRSF" id="PIRSF000390">
    <property type="entry name" value="PLP_StrS"/>
    <property type="match status" value="1"/>
</dbReference>
<comment type="similarity">
    <text evidence="1">Belongs to the DegT/DnrJ/EryC1 family.</text>
</comment>